<feature type="signal peptide" evidence="1">
    <location>
        <begin position="1"/>
        <end position="18"/>
    </location>
</feature>
<name>A0A9X7YNI7_9GAMM</name>
<evidence type="ECO:0008006" key="4">
    <source>
        <dbReference type="Google" id="ProtNLM"/>
    </source>
</evidence>
<evidence type="ECO:0000313" key="2">
    <source>
        <dbReference type="EMBL" id="QQD24735.1"/>
    </source>
</evidence>
<dbReference type="Gene3D" id="3.40.190.170">
    <property type="entry name" value="Bacterial extracellular solute-binding protein, family 7"/>
    <property type="match status" value="1"/>
</dbReference>
<keyword evidence="1" id="KW-0732">Signal</keyword>
<gene>
    <name evidence="2" type="ORF">GJQ55_09800</name>
</gene>
<dbReference type="RefSeq" id="WP_228344796.1">
    <property type="nucleotide sequence ID" value="NZ_CP046056.1"/>
</dbReference>
<evidence type="ECO:0000313" key="3">
    <source>
        <dbReference type="Proteomes" id="UP000596074"/>
    </source>
</evidence>
<dbReference type="AlphaFoldDB" id="A0A9X7YNI7"/>
<dbReference type="Proteomes" id="UP000596074">
    <property type="component" value="Chromosome"/>
</dbReference>
<dbReference type="KEGG" id="vcw:GJQ55_09800"/>
<proteinExistence type="predicted"/>
<feature type="chain" id="PRO_5040729910" description="RND type efflux pump" evidence="1">
    <location>
        <begin position="19"/>
        <end position="330"/>
    </location>
</feature>
<organism evidence="2 3">
    <name type="scientific">Venatoribacter cucullus</name>
    <dbReference type="NCBI Taxonomy" id="2661630"/>
    <lineage>
        <taxon>Bacteria</taxon>
        <taxon>Pseudomonadati</taxon>
        <taxon>Pseudomonadota</taxon>
        <taxon>Gammaproteobacteria</taxon>
        <taxon>Oceanospirillales</taxon>
        <taxon>Oceanospirillaceae</taxon>
        <taxon>Venatoribacter</taxon>
    </lineage>
</organism>
<keyword evidence="3" id="KW-1185">Reference proteome</keyword>
<sequence>MLRWILLLALTGSAASWANLEKRTFCVYDPLGANGSVFGLSRDYSTAALEWGVDLNLRAYTDEKIAIDDFKAQQCDAVLMTGARARPFNKFAATIEAIGGVPTHSVMRSLIQTISAPQAARLMEEGRYEVAGILPAGPIYLFVRDRNVDTVEELSGKRIATFEYDEPSIKLVNHVGASVVPSNSANFSGRFNNGSVDVAYAPAVAYKPLEMYKGLANNGGVVRFNLAYLDFQMIIYKDRFPAGFGQKSREKAASMFDQMMAHIDRDTAEIDQKYWIELSQENVDKYNEMLRSVRIGLRDEGVYDGRMLRLMRRVRCQETPAAAECAEQLE</sequence>
<accession>A0A9X7YNI7</accession>
<dbReference type="InterPro" id="IPR045758">
    <property type="entry name" value="AdeT1/2"/>
</dbReference>
<dbReference type="InterPro" id="IPR038404">
    <property type="entry name" value="TRAP_DctP_sf"/>
</dbReference>
<evidence type="ECO:0000256" key="1">
    <source>
        <dbReference type="SAM" id="SignalP"/>
    </source>
</evidence>
<dbReference type="EMBL" id="CP046056">
    <property type="protein sequence ID" value="QQD24735.1"/>
    <property type="molecule type" value="Genomic_DNA"/>
</dbReference>
<dbReference type="Pfam" id="PF19582">
    <property type="entry name" value="AdeT1_2"/>
    <property type="match status" value="1"/>
</dbReference>
<protein>
    <recommendedName>
        <fullName evidence="4">RND type efflux pump</fullName>
    </recommendedName>
</protein>
<reference evidence="2 3" key="1">
    <citation type="submission" date="2019-11" db="EMBL/GenBank/DDBJ databases">
        <title>Venatorbacter sp. nov. a predator of Campylobacter and other Gram-negative bacteria.</title>
        <authorList>
            <person name="Saeedi A."/>
            <person name="Cummings N.J."/>
            <person name="Connerton I.F."/>
            <person name="Connerton P.L."/>
        </authorList>
    </citation>
    <scope>NUCLEOTIDE SEQUENCE [LARGE SCALE GENOMIC DNA]</scope>
    <source>
        <strain evidence="2">XL5</strain>
    </source>
</reference>